<reference evidence="2 3" key="1">
    <citation type="journal article" date="2016" name="Nat. Commun.">
        <title>Thousands of microbial genomes shed light on interconnected biogeochemical processes in an aquifer system.</title>
        <authorList>
            <person name="Anantharaman K."/>
            <person name="Brown C.T."/>
            <person name="Hug L.A."/>
            <person name="Sharon I."/>
            <person name="Castelle C.J."/>
            <person name="Probst A.J."/>
            <person name="Thomas B.C."/>
            <person name="Singh A."/>
            <person name="Wilkins M.J."/>
            <person name="Karaoz U."/>
            <person name="Brodie E.L."/>
            <person name="Williams K.H."/>
            <person name="Hubbard S.S."/>
            <person name="Banfield J.F."/>
        </authorList>
    </citation>
    <scope>NUCLEOTIDE SEQUENCE [LARGE SCALE GENOMIC DNA]</scope>
</reference>
<dbReference type="PANTHER" id="PTHR45660">
    <property type="entry name" value="HISTONE-LYSINE N-METHYLTRANSFERASE SETMAR"/>
    <property type="match status" value="1"/>
</dbReference>
<sequence>MKFSFPREPKHLTRVRKSATGHGLFAMDEIPKNRFVIEYWGNLVTDDEAQKIGGRYLFELENGKTIVGTTHKNTARYANHSCRPNAEVRISGNHVFLFSTKQIKPNEEVVYNYGKEYWNAFIKPKGCLCSPCAKKNKKKNTQ</sequence>
<evidence type="ECO:0000259" key="1">
    <source>
        <dbReference type="PROSITE" id="PS50280"/>
    </source>
</evidence>
<organism evidence="2 3">
    <name type="scientific">Candidatus Uhrbacteria bacterium RIFCSPLOWO2_02_FULL_48_18</name>
    <dbReference type="NCBI Taxonomy" id="1802408"/>
    <lineage>
        <taxon>Bacteria</taxon>
        <taxon>Candidatus Uhriibacteriota</taxon>
    </lineage>
</organism>
<proteinExistence type="predicted"/>
<dbReference type="InterPro" id="IPR051357">
    <property type="entry name" value="H3K9_HMTase_SUVAR3-9"/>
</dbReference>
<dbReference type="InterPro" id="IPR001214">
    <property type="entry name" value="SET_dom"/>
</dbReference>
<dbReference type="Gene3D" id="2.170.270.10">
    <property type="entry name" value="SET domain"/>
    <property type="match status" value="1"/>
</dbReference>
<dbReference type="GO" id="GO:0042054">
    <property type="term" value="F:histone methyltransferase activity"/>
    <property type="evidence" value="ECO:0007669"/>
    <property type="project" value="TreeGrafter"/>
</dbReference>
<dbReference type="SMART" id="SM00317">
    <property type="entry name" value="SET"/>
    <property type="match status" value="1"/>
</dbReference>
<dbReference type="InterPro" id="IPR046341">
    <property type="entry name" value="SET_dom_sf"/>
</dbReference>
<dbReference type="EMBL" id="MGEQ01000003">
    <property type="protein sequence ID" value="OGL87111.1"/>
    <property type="molecule type" value="Genomic_DNA"/>
</dbReference>
<evidence type="ECO:0000313" key="3">
    <source>
        <dbReference type="Proteomes" id="UP000176593"/>
    </source>
</evidence>
<dbReference type="Proteomes" id="UP000176593">
    <property type="component" value="Unassembled WGS sequence"/>
</dbReference>
<dbReference type="AlphaFoldDB" id="A0A1F7V9I5"/>
<dbReference type="GO" id="GO:0003690">
    <property type="term" value="F:double-stranded DNA binding"/>
    <property type="evidence" value="ECO:0007669"/>
    <property type="project" value="TreeGrafter"/>
</dbReference>
<protein>
    <recommendedName>
        <fullName evidence="1">SET domain-containing protein</fullName>
    </recommendedName>
</protein>
<dbReference type="PANTHER" id="PTHR45660:SF13">
    <property type="entry name" value="HISTONE-LYSINE N-METHYLTRANSFERASE SETMAR"/>
    <property type="match status" value="1"/>
</dbReference>
<evidence type="ECO:0000313" key="2">
    <source>
        <dbReference type="EMBL" id="OGL87111.1"/>
    </source>
</evidence>
<gene>
    <name evidence="2" type="ORF">A3I41_04185</name>
</gene>
<name>A0A1F7V9I5_9BACT</name>
<comment type="caution">
    <text evidence="2">The sequence shown here is derived from an EMBL/GenBank/DDBJ whole genome shotgun (WGS) entry which is preliminary data.</text>
</comment>
<dbReference type="SUPFAM" id="SSF82199">
    <property type="entry name" value="SET domain"/>
    <property type="match status" value="1"/>
</dbReference>
<dbReference type="PROSITE" id="PS50280">
    <property type="entry name" value="SET"/>
    <property type="match status" value="1"/>
</dbReference>
<accession>A0A1F7V9I5</accession>
<dbReference type="Pfam" id="PF00856">
    <property type="entry name" value="SET"/>
    <property type="match status" value="1"/>
</dbReference>
<feature type="domain" description="SET" evidence="1">
    <location>
        <begin position="1"/>
        <end position="114"/>
    </location>
</feature>